<sequence>MKSIEQKCRNVRKEDNRNSFLSKINLQDCVLSSVFDGRVPTACFGGERAFFAYGSSSLRKEKRSQLSCLVALHVFRAEKRRRARSEPNGISMGFDKKDESQKMIILHCFEDETNANLDYKAMFSTDSYPTLLSLKIHHGGLFTKAPDMKYINEWVGKNDMMIVSSNVEGDANTINLEDFESNSDENELETDRKKQLKNLRRNKADSGGKHQFCLRHIHENMKHTWKGKLYKDHLWMCATATTIPQFDKEMDKVKKLDIGLYEWLKKIPPHHWARSHFTG</sequence>
<organism evidence="1 2">
    <name type="scientific">Cynara cardunculus var. scolymus</name>
    <name type="common">Globe artichoke</name>
    <name type="synonym">Cynara scolymus</name>
    <dbReference type="NCBI Taxonomy" id="59895"/>
    <lineage>
        <taxon>Eukaryota</taxon>
        <taxon>Viridiplantae</taxon>
        <taxon>Streptophyta</taxon>
        <taxon>Embryophyta</taxon>
        <taxon>Tracheophyta</taxon>
        <taxon>Spermatophyta</taxon>
        <taxon>Magnoliopsida</taxon>
        <taxon>eudicotyledons</taxon>
        <taxon>Gunneridae</taxon>
        <taxon>Pentapetalae</taxon>
        <taxon>asterids</taxon>
        <taxon>campanulids</taxon>
        <taxon>Asterales</taxon>
        <taxon>Asteraceae</taxon>
        <taxon>Carduoideae</taxon>
        <taxon>Cardueae</taxon>
        <taxon>Carduinae</taxon>
        <taxon>Cynara</taxon>
    </lineage>
</organism>
<evidence type="ECO:0000313" key="1">
    <source>
        <dbReference type="EMBL" id="KVH92238.1"/>
    </source>
</evidence>
<keyword evidence="2" id="KW-1185">Reference proteome</keyword>
<protein>
    <submittedName>
        <fullName evidence="1">Uncharacterized protein</fullName>
    </submittedName>
</protein>
<dbReference type="EMBL" id="LEKV01004830">
    <property type="protein sequence ID" value="KVH92238.1"/>
    <property type="molecule type" value="Genomic_DNA"/>
</dbReference>
<accession>A0A103XK45</accession>
<dbReference type="PANTHER" id="PTHR31973:SF190">
    <property type="entry name" value="MULE TRANSPOSASE DOMAIN-CONTAINING PROTEIN"/>
    <property type="match status" value="1"/>
</dbReference>
<evidence type="ECO:0000313" key="2">
    <source>
        <dbReference type="Proteomes" id="UP000243975"/>
    </source>
</evidence>
<name>A0A103XK45_CYNCS</name>
<gene>
    <name evidence="1" type="ORF">Ccrd_005726</name>
</gene>
<dbReference type="Gramene" id="KVH92238">
    <property type="protein sequence ID" value="KVH92238"/>
    <property type="gene ID" value="Ccrd_005726"/>
</dbReference>
<comment type="caution">
    <text evidence="1">The sequence shown here is derived from an EMBL/GenBank/DDBJ whole genome shotgun (WGS) entry which is preliminary data.</text>
</comment>
<dbReference type="Proteomes" id="UP000243975">
    <property type="component" value="Unassembled WGS sequence"/>
</dbReference>
<proteinExistence type="predicted"/>
<dbReference type="AlphaFoldDB" id="A0A103XK45"/>
<dbReference type="PANTHER" id="PTHR31973">
    <property type="entry name" value="POLYPROTEIN, PUTATIVE-RELATED"/>
    <property type="match status" value="1"/>
</dbReference>
<reference evidence="1 2" key="1">
    <citation type="journal article" date="2016" name="Sci. Rep.">
        <title>The genome sequence of the outbreeding globe artichoke constructed de novo incorporating a phase-aware low-pass sequencing strategy of F1 progeny.</title>
        <authorList>
            <person name="Scaglione D."/>
            <person name="Reyes-Chin-Wo S."/>
            <person name="Acquadro A."/>
            <person name="Froenicke L."/>
            <person name="Portis E."/>
            <person name="Beitel C."/>
            <person name="Tirone M."/>
            <person name="Mauro R."/>
            <person name="Lo Monaco A."/>
            <person name="Mauromicale G."/>
            <person name="Faccioli P."/>
            <person name="Cattivelli L."/>
            <person name="Rieseberg L."/>
            <person name="Michelmore R."/>
            <person name="Lanteri S."/>
        </authorList>
    </citation>
    <scope>NUCLEOTIDE SEQUENCE [LARGE SCALE GENOMIC DNA]</scope>
    <source>
        <strain evidence="1">2C</strain>
    </source>
</reference>